<evidence type="ECO:0000256" key="4">
    <source>
        <dbReference type="ARBA" id="ARBA00022452"/>
    </source>
</evidence>
<evidence type="ECO:0000256" key="1">
    <source>
        <dbReference type="ARBA" id="ARBA00004571"/>
    </source>
</evidence>
<evidence type="ECO:0008006" key="17">
    <source>
        <dbReference type="Google" id="ProtNLM"/>
    </source>
</evidence>
<dbReference type="PANTHER" id="PTHR47234">
    <property type="match status" value="1"/>
</dbReference>
<dbReference type="EMBL" id="LOYH01000109">
    <property type="protein sequence ID" value="KVK71878.1"/>
    <property type="molecule type" value="Genomic_DNA"/>
</dbReference>
<name>A0A103Z1Z1_BURCE</name>
<comment type="similarity">
    <text evidence="2 10 11">Belongs to the TonB-dependent receptor family.</text>
</comment>
<dbReference type="InterPro" id="IPR036942">
    <property type="entry name" value="Beta-barrel_TonB_sf"/>
</dbReference>
<proteinExistence type="inferred from homology"/>
<feature type="chain" id="PRO_5007119927" description="TonB-dependent receptor" evidence="12">
    <location>
        <begin position="35"/>
        <end position="804"/>
    </location>
</feature>
<keyword evidence="12" id="KW-0732">Signal</keyword>
<evidence type="ECO:0000256" key="9">
    <source>
        <dbReference type="ARBA" id="ARBA00023237"/>
    </source>
</evidence>
<dbReference type="InterPro" id="IPR000531">
    <property type="entry name" value="Beta-barrel_TonB"/>
</dbReference>
<keyword evidence="5 10" id="KW-0812">Transmembrane</keyword>
<evidence type="ECO:0000256" key="2">
    <source>
        <dbReference type="ARBA" id="ARBA00009810"/>
    </source>
</evidence>
<feature type="signal peptide" evidence="12">
    <location>
        <begin position="1"/>
        <end position="34"/>
    </location>
</feature>
<dbReference type="InterPro" id="IPR012910">
    <property type="entry name" value="Plug_dom"/>
</dbReference>
<evidence type="ECO:0000259" key="13">
    <source>
        <dbReference type="Pfam" id="PF00593"/>
    </source>
</evidence>
<feature type="domain" description="TonB-dependent receptor-like beta-barrel" evidence="13">
    <location>
        <begin position="291"/>
        <end position="763"/>
    </location>
</feature>
<evidence type="ECO:0000256" key="11">
    <source>
        <dbReference type="RuleBase" id="RU003357"/>
    </source>
</evidence>
<organism evidence="15 16">
    <name type="scientific">Burkholderia cepacia</name>
    <name type="common">Pseudomonas cepacia</name>
    <dbReference type="NCBI Taxonomy" id="292"/>
    <lineage>
        <taxon>Bacteria</taxon>
        <taxon>Pseudomonadati</taxon>
        <taxon>Pseudomonadota</taxon>
        <taxon>Betaproteobacteria</taxon>
        <taxon>Burkholderiales</taxon>
        <taxon>Burkholderiaceae</taxon>
        <taxon>Burkholderia</taxon>
        <taxon>Burkholderia cepacia complex</taxon>
    </lineage>
</organism>
<dbReference type="SUPFAM" id="SSF56935">
    <property type="entry name" value="Porins"/>
    <property type="match status" value="1"/>
</dbReference>
<evidence type="ECO:0000313" key="16">
    <source>
        <dbReference type="Proteomes" id="UP000069001"/>
    </source>
</evidence>
<sequence>MVYQRNDIARVRIPRCRSLALAACWITAGSAAWAQGTKPDPVPAGDTRDVVVTVQDVVVTTGTRESARKVRDAAAPVDVISGDALRRTGQGNLRDALVQLSPSIARQAMRGDAGNLTSALTLHGLSPDYVLVLVNGKRRHSTANVSLNRGPQQGSTGVDVDLIPVTAIDHVEILRDGASAQYGSDAIAGVINVILKSNYQGGEVSNTTGQTYQGDGLAQNNAATIGLRLGDAGYVDLSAEYNRQNHTVRTGADPRTGQNDNLILGSPSSTREAVAFNAGYLLEGGAKLYGFGTYAHRSGGSYQNFRLPSVLPALYPNGFTPQETINENDFSLTAGVKGDRLLGWAWDISSTYGRDNIGIGMVNSANTSLFAATGSTPTRFRLSTFTNTQWTNNLDLSRAFHLPLLPAPLNVSIGAEHRHESYTVGAGDPASTYGAGSQALPGLSPLSALSKSREVLGTYIDLATRLAPNWQVDLAGRFEHYNDVGSTTNGKVSTRYDITPRFAVRGSVGTGFRAPSLAQQYFTNLNISPLSAYGQLAPNSQAARNLGATPLKPEKSTNFDIGLVLNPLPNLNVTIDAYQINIRDRIVQGGTYSGQAAIDALTQAGITLPAGLPSVTANYFTNGVNTRTRGVDIVATYRSNFARWGSVDWDLGINFNTTSVTSVGRDTNGNTLLNAQQVGYIASSTPKNKIIVGGTWHRDKWALSLHETRYGTTSGEESYWSGPNAFSTTRFAHFTNAARYVTDVELRYAMTRKFEIAVGANNLFNVYPSKLPSENQFLGTQYDIVSSPIGINGGFYYLRARYLL</sequence>
<dbReference type="PROSITE" id="PS52016">
    <property type="entry name" value="TONB_DEPENDENT_REC_3"/>
    <property type="match status" value="1"/>
</dbReference>
<keyword evidence="8" id="KW-0675">Receptor</keyword>
<accession>A0A103Z1Z1</accession>
<keyword evidence="6 11" id="KW-0798">TonB box</keyword>
<dbReference type="GO" id="GO:0009279">
    <property type="term" value="C:cell outer membrane"/>
    <property type="evidence" value="ECO:0007669"/>
    <property type="project" value="UniProtKB-SubCell"/>
</dbReference>
<dbReference type="InterPro" id="IPR039426">
    <property type="entry name" value="TonB-dep_rcpt-like"/>
</dbReference>
<keyword evidence="3 10" id="KW-0813">Transport</keyword>
<dbReference type="AlphaFoldDB" id="A0A103Z1Z1"/>
<dbReference type="InterPro" id="IPR037066">
    <property type="entry name" value="Plug_dom_sf"/>
</dbReference>
<dbReference type="PANTHER" id="PTHR47234:SF3">
    <property type="entry name" value="SECRETIN_TONB SHORT N-TERMINAL DOMAIN-CONTAINING PROTEIN"/>
    <property type="match status" value="1"/>
</dbReference>
<dbReference type="Proteomes" id="UP000069001">
    <property type="component" value="Unassembled WGS sequence"/>
</dbReference>
<evidence type="ECO:0000256" key="6">
    <source>
        <dbReference type="ARBA" id="ARBA00023077"/>
    </source>
</evidence>
<feature type="domain" description="TonB-dependent receptor plug" evidence="14">
    <location>
        <begin position="70"/>
        <end position="190"/>
    </location>
</feature>
<keyword evidence="9 10" id="KW-0998">Cell outer membrane</keyword>
<protein>
    <recommendedName>
        <fullName evidence="17">TonB-dependent receptor</fullName>
    </recommendedName>
</protein>
<keyword evidence="4 10" id="KW-1134">Transmembrane beta strand</keyword>
<comment type="caution">
    <text evidence="15">The sequence shown here is derived from an EMBL/GenBank/DDBJ whole genome shotgun (WGS) entry which is preliminary data.</text>
</comment>
<evidence type="ECO:0000256" key="12">
    <source>
        <dbReference type="SAM" id="SignalP"/>
    </source>
</evidence>
<reference evidence="15 16" key="1">
    <citation type="submission" date="2015-11" db="EMBL/GenBank/DDBJ databases">
        <title>Expanding the genomic diversity of Burkholderia species for the development of highly accurate diagnostics.</title>
        <authorList>
            <person name="Sahl J."/>
            <person name="Keim P."/>
            <person name="Wagner D."/>
        </authorList>
    </citation>
    <scope>NUCLEOTIDE SEQUENCE [LARGE SCALE GENOMIC DNA]</scope>
    <source>
        <strain evidence="15 16">MSMB1302</strain>
    </source>
</reference>
<dbReference type="Pfam" id="PF00593">
    <property type="entry name" value="TonB_dep_Rec_b-barrel"/>
    <property type="match status" value="1"/>
</dbReference>
<evidence type="ECO:0000256" key="3">
    <source>
        <dbReference type="ARBA" id="ARBA00022448"/>
    </source>
</evidence>
<evidence type="ECO:0000256" key="8">
    <source>
        <dbReference type="ARBA" id="ARBA00023170"/>
    </source>
</evidence>
<comment type="subcellular location">
    <subcellularLocation>
        <location evidence="1 10">Cell outer membrane</location>
        <topology evidence="1 10">Multi-pass membrane protein</topology>
    </subcellularLocation>
</comment>
<dbReference type="Gene3D" id="2.40.170.20">
    <property type="entry name" value="TonB-dependent receptor, beta-barrel domain"/>
    <property type="match status" value="1"/>
</dbReference>
<evidence type="ECO:0000256" key="10">
    <source>
        <dbReference type="PROSITE-ProRule" id="PRU01360"/>
    </source>
</evidence>
<dbReference type="Gene3D" id="2.170.130.10">
    <property type="entry name" value="TonB-dependent receptor, plug domain"/>
    <property type="match status" value="1"/>
</dbReference>
<gene>
    <name evidence="15" type="ORF">WS90_35520</name>
</gene>
<evidence type="ECO:0000313" key="15">
    <source>
        <dbReference type="EMBL" id="KVK71878.1"/>
    </source>
</evidence>
<evidence type="ECO:0000259" key="14">
    <source>
        <dbReference type="Pfam" id="PF07715"/>
    </source>
</evidence>
<keyword evidence="7 10" id="KW-0472">Membrane</keyword>
<dbReference type="Pfam" id="PF07715">
    <property type="entry name" value="Plug"/>
    <property type="match status" value="1"/>
</dbReference>
<evidence type="ECO:0000256" key="5">
    <source>
        <dbReference type="ARBA" id="ARBA00022692"/>
    </source>
</evidence>
<evidence type="ECO:0000256" key="7">
    <source>
        <dbReference type="ARBA" id="ARBA00023136"/>
    </source>
</evidence>
<dbReference type="CDD" id="cd01347">
    <property type="entry name" value="ligand_gated_channel"/>
    <property type="match status" value="1"/>
</dbReference>